<protein>
    <submittedName>
        <fullName evidence="1">Uncharacterized protein</fullName>
    </submittedName>
</protein>
<organism evidence="1 2">
    <name type="scientific">Conidiobolus coronatus (strain ATCC 28846 / CBS 209.66 / NRRL 28638)</name>
    <name type="common">Delacroixia coronata</name>
    <dbReference type="NCBI Taxonomy" id="796925"/>
    <lineage>
        <taxon>Eukaryota</taxon>
        <taxon>Fungi</taxon>
        <taxon>Fungi incertae sedis</taxon>
        <taxon>Zoopagomycota</taxon>
        <taxon>Entomophthoromycotina</taxon>
        <taxon>Entomophthoromycetes</taxon>
        <taxon>Entomophthorales</taxon>
        <taxon>Ancylistaceae</taxon>
        <taxon>Conidiobolus</taxon>
    </lineage>
</organism>
<name>A0A137PEQ2_CONC2</name>
<gene>
    <name evidence="1" type="ORF">CONCODRAFT_3544</name>
</gene>
<sequence>MDLAVVVRNNNELAAAMLKPFTDSLGRTLLFKMTAQAPSVTFNQIFESALKSITLDNQAFKYKIEIYYIVH</sequence>
<evidence type="ECO:0000313" key="2">
    <source>
        <dbReference type="Proteomes" id="UP000070444"/>
    </source>
</evidence>
<reference evidence="1 2" key="1">
    <citation type="journal article" date="2015" name="Genome Biol. Evol.">
        <title>Phylogenomic analyses indicate that early fungi evolved digesting cell walls of algal ancestors of land plants.</title>
        <authorList>
            <person name="Chang Y."/>
            <person name="Wang S."/>
            <person name="Sekimoto S."/>
            <person name="Aerts A.L."/>
            <person name="Choi C."/>
            <person name="Clum A."/>
            <person name="LaButti K.M."/>
            <person name="Lindquist E.A."/>
            <person name="Yee Ngan C."/>
            <person name="Ohm R.A."/>
            <person name="Salamov A.A."/>
            <person name="Grigoriev I.V."/>
            <person name="Spatafora J.W."/>
            <person name="Berbee M.L."/>
        </authorList>
    </citation>
    <scope>NUCLEOTIDE SEQUENCE [LARGE SCALE GENOMIC DNA]</scope>
    <source>
        <strain evidence="1 2">NRRL 28638</strain>
    </source>
</reference>
<evidence type="ECO:0000313" key="1">
    <source>
        <dbReference type="EMBL" id="KXN73445.1"/>
    </source>
</evidence>
<keyword evidence="2" id="KW-1185">Reference proteome</keyword>
<dbReference type="AlphaFoldDB" id="A0A137PEQ2"/>
<dbReference type="EMBL" id="KQ964436">
    <property type="protein sequence ID" value="KXN73445.1"/>
    <property type="molecule type" value="Genomic_DNA"/>
</dbReference>
<proteinExistence type="predicted"/>
<dbReference type="Proteomes" id="UP000070444">
    <property type="component" value="Unassembled WGS sequence"/>
</dbReference>
<accession>A0A137PEQ2</accession>